<dbReference type="PANTHER" id="PTHR43802">
    <property type="entry name" value="ENOYL-COA HYDRATASE"/>
    <property type="match status" value="1"/>
</dbReference>
<evidence type="ECO:0000313" key="2">
    <source>
        <dbReference type="EMBL" id="GAA0486012.1"/>
    </source>
</evidence>
<evidence type="ECO:0000313" key="3">
    <source>
        <dbReference type="Proteomes" id="UP001500880"/>
    </source>
</evidence>
<gene>
    <name evidence="2" type="ORF">GCM10008986_09200</name>
</gene>
<proteinExistence type="inferred from homology"/>
<dbReference type="SUPFAM" id="SSF52096">
    <property type="entry name" value="ClpP/crotonase"/>
    <property type="match status" value="1"/>
</dbReference>
<evidence type="ECO:0000256" key="1">
    <source>
        <dbReference type="ARBA" id="ARBA00005254"/>
    </source>
</evidence>
<protein>
    <submittedName>
        <fullName evidence="2">Crotonase/enoyl-CoA hydratase family protein</fullName>
    </submittedName>
</protein>
<organism evidence="2 3">
    <name type="scientific">Salinibacillus aidingensis</name>
    <dbReference type="NCBI Taxonomy" id="237684"/>
    <lineage>
        <taxon>Bacteria</taxon>
        <taxon>Bacillati</taxon>
        <taxon>Bacillota</taxon>
        <taxon>Bacilli</taxon>
        <taxon>Bacillales</taxon>
        <taxon>Bacillaceae</taxon>
        <taxon>Salinibacillus</taxon>
    </lineage>
</organism>
<dbReference type="Gene3D" id="3.90.226.10">
    <property type="entry name" value="2-enoyl-CoA Hydratase, Chain A, domain 1"/>
    <property type="match status" value="1"/>
</dbReference>
<comment type="caution">
    <text evidence="2">The sequence shown here is derived from an EMBL/GenBank/DDBJ whole genome shotgun (WGS) entry which is preliminary data.</text>
</comment>
<dbReference type="PANTHER" id="PTHR43802:SF1">
    <property type="entry name" value="IP11341P-RELATED"/>
    <property type="match status" value="1"/>
</dbReference>
<dbReference type="InterPro" id="IPR029045">
    <property type="entry name" value="ClpP/crotonase-like_dom_sf"/>
</dbReference>
<dbReference type="CDD" id="cd06558">
    <property type="entry name" value="crotonase-like"/>
    <property type="match status" value="1"/>
</dbReference>
<reference evidence="2 3" key="1">
    <citation type="journal article" date="2019" name="Int. J. Syst. Evol. Microbiol.">
        <title>The Global Catalogue of Microorganisms (GCM) 10K type strain sequencing project: providing services to taxonomists for standard genome sequencing and annotation.</title>
        <authorList>
            <consortium name="The Broad Institute Genomics Platform"/>
            <consortium name="The Broad Institute Genome Sequencing Center for Infectious Disease"/>
            <person name="Wu L."/>
            <person name="Ma J."/>
        </authorList>
    </citation>
    <scope>NUCLEOTIDE SEQUENCE [LARGE SCALE GENOMIC DNA]</scope>
    <source>
        <strain evidence="2 3">JCM 12389</strain>
    </source>
</reference>
<accession>A0ABN1AXK9</accession>
<comment type="similarity">
    <text evidence="1">Belongs to the enoyl-CoA hydratase/isomerase family.</text>
</comment>
<dbReference type="InterPro" id="IPR001753">
    <property type="entry name" value="Enoyl-CoA_hydra/iso"/>
</dbReference>
<keyword evidence="3" id="KW-1185">Reference proteome</keyword>
<name>A0ABN1AXK9_9BACI</name>
<sequence length="283" mass="31812">MYNTIRTELNKGILTIFLNRPEKMNAFTEQMKDELIGCYQKADENDDVRVIIVIGEGKAFCAGADLSAGGSTFASDEGMENYRDGGGQISLEVYNLKKPIIAAINGPAVGIGLTMTLPMDIRIVKPDTKIGFVFARRGIGPEAASGWFLPQLVGVGKALEWFYTGKYIPTQEALQHGLVQYEHEQPLEKAMEIAQDIAENTTATSNSFARQLIWQMPGTSHPYNSHLIESKFLYWAGKNADAEEGVQVSRRFDAKIVMQILHLLFLHMHTRWHLIRKNQWELH</sequence>
<dbReference type="EMBL" id="BAAADO010000002">
    <property type="protein sequence ID" value="GAA0486012.1"/>
    <property type="molecule type" value="Genomic_DNA"/>
</dbReference>
<dbReference type="Proteomes" id="UP001500880">
    <property type="component" value="Unassembled WGS sequence"/>
</dbReference>
<dbReference type="RefSeq" id="WP_343838135.1">
    <property type="nucleotide sequence ID" value="NZ_BAAADO010000002.1"/>
</dbReference>
<dbReference type="Pfam" id="PF00378">
    <property type="entry name" value="ECH_1"/>
    <property type="match status" value="1"/>
</dbReference>